<dbReference type="SUPFAM" id="SSF57756">
    <property type="entry name" value="Retrovirus zinc finger-like domains"/>
    <property type="match status" value="1"/>
</dbReference>
<protein>
    <recommendedName>
        <fullName evidence="3">CCHC-type domain-containing protein</fullName>
    </recommendedName>
</protein>
<evidence type="ECO:0000256" key="2">
    <source>
        <dbReference type="PROSITE-ProRule" id="PRU00047"/>
    </source>
</evidence>
<dbReference type="EMBL" id="LUEZ02000045">
    <property type="protein sequence ID" value="RDB24024.1"/>
    <property type="molecule type" value="Genomic_DNA"/>
</dbReference>
<evidence type="ECO:0000256" key="1">
    <source>
        <dbReference type="ARBA" id="ARBA00022664"/>
    </source>
</evidence>
<feature type="non-terminal residue" evidence="4">
    <location>
        <position position="282"/>
    </location>
</feature>
<dbReference type="GO" id="GO:0006397">
    <property type="term" value="P:mRNA processing"/>
    <property type="evidence" value="ECO:0007669"/>
    <property type="project" value="UniProtKB-KW"/>
</dbReference>
<keyword evidence="2" id="KW-0479">Metal-binding</keyword>
<keyword evidence="5" id="KW-1185">Reference proteome</keyword>
<dbReference type="PROSITE" id="PS50158">
    <property type="entry name" value="ZF_CCHC"/>
    <property type="match status" value="1"/>
</dbReference>
<keyword evidence="2" id="KW-0862">Zinc</keyword>
<evidence type="ECO:0000259" key="3">
    <source>
        <dbReference type="PROSITE" id="PS50158"/>
    </source>
</evidence>
<gene>
    <name evidence="4" type="ORF">Hypma_008876</name>
</gene>
<accession>A0A369JX98</accession>
<sequence>MSAPLQAALLKAISILDDTNWSDWSTSMRMYLKAMKVKGIMDDYVPPAAELKAWNEKDEEMLPVMYITVHADYRYLLEGLDSGKAACQKLKAHFNCSTMRHHITACADLYGIIHDPELPIDKYIQSLTAVQKKLKDLECTIDNLKFINVLLMHLDSSFHPVHTYILAQKTEPDLETVPDMPLHTSDLHPIPIDEKSDPFMDGGFKWGDVNSDGCHCCGRTGHIASRCFIKMPQRIINHILKSRSCSPPHCSVTNQANLAEGTSRASMMSACISTFPHYSSPY</sequence>
<dbReference type="InterPro" id="IPR036875">
    <property type="entry name" value="Znf_CCHC_sf"/>
</dbReference>
<dbReference type="InterPro" id="IPR001878">
    <property type="entry name" value="Znf_CCHC"/>
</dbReference>
<dbReference type="GO" id="GO:0008270">
    <property type="term" value="F:zinc ion binding"/>
    <property type="evidence" value="ECO:0007669"/>
    <property type="project" value="UniProtKB-KW"/>
</dbReference>
<dbReference type="AlphaFoldDB" id="A0A369JX98"/>
<comment type="caution">
    <text evidence="4">The sequence shown here is derived from an EMBL/GenBank/DDBJ whole genome shotgun (WGS) entry which is preliminary data.</text>
</comment>
<name>A0A369JX98_HYPMA</name>
<organism evidence="4 5">
    <name type="scientific">Hypsizygus marmoreus</name>
    <name type="common">White beech mushroom</name>
    <name type="synonym">Agaricus marmoreus</name>
    <dbReference type="NCBI Taxonomy" id="39966"/>
    <lineage>
        <taxon>Eukaryota</taxon>
        <taxon>Fungi</taxon>
        <taxon>Dikarya</taxon>
        <taxon>Basidiomycota</taxon>
        <taxon>Agaricomycotina</taxon>
        <taxon>Agaricomycetes</taxon>
        <taxon>Agaricomycetidae</taxon>
        <taxon>Agaricales</taxon>
        <taxon>Tricholomatineae</taxon>
        <taxon>Lyophyllaceae</taxon>
        <taxon>Hypsizygus</taxon>
    </lineage>
</organism>
<reference evidence="4" key="1">
    <citation type="submission" date="2018-04" db="EMBL/GenBank/DDBJ databases">
        <title>Whole genome sequencing of Hypsizygus marmoreus.</title>
        <authorList>
            <person name="Choi I.-G."/>
            <person name="Min B."/>
            <person name="Kim J.-G."/>
            <person name="Kim S."/>
            <person name="Oh Y.-L."/>
            <person name="Kong W.-S."/>
            <person name="Park H."/>
            <person name="Jeong J."/>
            <person name="Song E.-S."/>
        </authorList>
    </citation>
    <scope>NUCLEOTIDE SEQUENCE [LARGE SCALE GENOMIC DNA]</scope>
    <source>
        <strain evidence="4">51987-8</strain>
    </source>
</reference>
<keyword evidence="2" id="KW-0863">Zinc-finger</keyword>
<proteinExistence type="predicted"/>
<dbReference type="Pfam" id="PF14223">
    <property type="entry name" value="Retrotran_gag_2"/>
    <property type="match status" value="1"/>
</dbReference>
<feature type="domain" description="CCHC-type" evidence="3">
    <location>
        <begin position="214"/>
        <end position="227"/>
    </location>
</feature>
<evidence type="ECO:0000313" key="5">
    <source>
        <dbReference type="Proteomes" id="UP000076154"/>
    </source>
</evidence>
<dbReference type="GO" id="GO:0003676">
    <property type="term" value="F:nucleic acid binding"/>
    <property type="evidence" value="ECO:0007669"/>
    <property type="project" value="InterPro"/>
</dbReference>
<evidence type="ECO:0000313" key="4">
    <source>
        <dbReference type="EMBL" id="RDB24024.1"/>
    </source>
</evidence>
<dbReference type="InParanoid" id="A0A369JX98"/>
<keyword evidence="1" id="KW-0507">mRNA processing</keyword>
<dbReference type="OrthoDB" id="3066634at2759"/>
<dbReference type="Proteomes" id="UP000076154">
    <property type="component" value="Unassembled WGS sequence"/>
</dbReference>